<dbReference type="InterPro" id="IPR027417">
    <property type="entry name" value="P-loop_NTPase"/>
</dbReference>
<reference evidence="6" key="1">
    <citation type="submission" date="2016-10" db="EMBL/GenBank/DDBJ databases">
        <authorList>
            <person name="Varghese N."/>
            <person name="Submissions S."/>
        </authorList>
    </citation>
    <scope>NUCLEOTIDE SEQUENCE [LARGE SCALE GENOMIC DNA]</scope>
    <source>
        <strain evidence="6">DSM 11005</strain>
    </source>
</reference>
<dbReference type="InterPro" id="IPR013611">
    <property type="entry name" value="Transp-assoc_OB_typ2"/>
</dbReference>
<dbReference type="Pfam" id="PF08402">
    <property type="entry name" value="TOBE_2"/>
    <property type="match status" value="1"/>
</dbReference>
<accession>A0A1G6HTV4</accession>
<dbReference type="GO" id="GO:0005524">
    <property type="term" value="F:ATP binding"/>
    <property type="evidence" value="ECO:0007669"/>
    <property type="project" value="UniProtKB-KW"/>
</dbReference>
<dbReference type="Gene3D" id="2.40.50.100">
    <property type="match status" value="1"/>
</dbReference>
<sequence length="375" mass="41216">MAKQASIQLKNLTKEYVTHEGTGTFLAVDHINVDIASGQFVTLLGPSGCGKTTTLRMIAGFEGISDGEILLDGVRINELTPDKRDSSMVFQSYALFPHYDVYDNVGYGLVNKKMDKKTIEEKVMKMLDLVGLKGMEHRMPNQLSGGQQQRVALARALVMEPAVLLFDEPLSNLDAKLRVYMRTEIRKIQQRIGITSVYVTHDQSEAMALSDKVIIMNGGKIEQVGSPTEIYQYPASHFVADFIGSANFVPARVKSVSSQGTKLESKAGPGMEIGTAVVEMFGQEFTAKCIQGELAAGDTVEVVIRPEAIELADDGDVKAEVTSSTYMGQMQDYVVQVGDQELVTQTYNPSSKKVYNPGDTVYLRIQRESLHAIKK</sequence>
<dbReference type="InterPro" id="IPR012340">
    <property type="entry name" value="NA-bd_OB-fold"/>
</dbReference>
<feature type="domain" description="ABC transporter" evidence="4">
    <location>
        <begin position="7"/>
        <end position="243"/>
    </location>
</feature>
<dbReference type="OrthoDB" id="9802264at2"/>
<evidence type="ECO:0000256" key="2">
    <source>
        <dbReference type="ARBA" id="ARBA00022741"/>
    </source>
</evidence>
<keyword evidence="2" id="KW-0547">Nucleotide-binding</keyword>
<keyword evidence="3 5" id="KW-0067">ATP-binding</keyword>
<evidence type="ECO:0000256" key="1">
    <source>
        <dbReference type="ARBA" id="ARBA00022448"/>
    </source>
</evidence>
<dbReference type="GO" id="GO:0016887">
    <property type="term" value="F:ATP hydrolysis activity"/>
    <property type="evidence" value="ECO:0007669"/>
    <property type="project" value="InterPro"/>
</dbReference>
<dbReference type="Pfam" id="PF00005">
    <property type="entry name" value="ABC_tran"/>
    <property type="match status" value="1"/>
</dbReference>
<keyword evidence="1" id="KW-0813">Transport</keyword>
<dbReference type="PROSITE" id="PS00211">
    <property type="entry name" value="ABC_TRANSPORTER_1"/>
    <property type="match status" value="1"/>
</dbReference>
<dbReference type="InterPro" id="IPR003593">
    <property type="entry name" value="AAA+_ATPase"/>
</dbReference>
<dbReference type="AlphaFoldDB" id="A0A1G6HTV4"/>
<dbReference type="EMBL" id="FMYW01000001">
    <property type="protein sequence ID" value="SDB97719.1"/>
    <property type="molecule type" value="Genomic_DNA"/>
</dbReference>
<dbReference type="InterPro" id="IPR008995">
    <property type="entry name" value="Mo/tungstate-bd_C_term_dom"/>
</dbReference>
<dbReference type="InterPro" id="IPR017871">
    <property type="entry name" value="ABC_transporter-like_CS"/>
</dbReference>
<dbReference type="PANTHER" id="PTHR42781:SF4">
    <property type="entry name" value="SPERMIDINE_PUTRESCINE IMPORT ATP-BINDING PROTEIN POTA"/>
    <property type="match status" value="1"/>
</dbReference>
<dbReference type="GO" id="GO:0140359">
    <property type="term" value="F:ABC-type transporter activity"/>
    <property type="evidence" value="ECO:0007669"/>
    <property type="project" value="UniProtKB-ARBA"/>
</dbReference>
<dbReference type="SUPFAM" id="SSF52540">
    <property type="entry name" value="P-loop containing nucleoside triphosphate hydrolases"/>
    <property type="match status" value="1"/>
</dbReference>
<gene>
    <name evidence="5" type="ORF">SAMN04487864_101249</name>
</gene>
<dbReference type="Proteomes" id="UP000198943">
    <property type="component" value="Unassembled WGS sequence"/>
</dbReference>
<proteinExistence type="predicted"/>
<evidence type="ECO:0000256" key="3">
    <source>
        <dbReference type="ARBA" id="ARBA00022840"/>
    </source>
</evidence>
<dbReference type="InterPro" id="IPR050093">
    <property type="entry name" value="ABC_SmlMolc_Importer"/>
</dbReference>
<dbReference type="PANTHER" id="PTHR42781">
    <property type="entry name" value="SPERMIDINE/PUTRESCINE IMPORT ATP-BINDING PROTEIN POTA"/>
    <property type="match status" value="1"/>
</dbReference>
<dbReference type="InterPro" id="IPR003439">
    <property type="entry name" value="ABC_transporter-like_ATP-bd"/>
</dbReference>
<dbReference type="SMART" id="SM00382">
    <property type="entry name" value="AAA"/>
    <property type="match status" value="1"/>
</dbReference>
<dbReference type="Gene3D" id="2.40.50.140">
    <property type="entry name" value="Nucleic acid-binding proteins"/>
    <property type="match status" value="1"/>
</dbReference>
<evidence type="ECO:0000313" key="5">
    <source>
        <dbReference type="EMBL" id="SDB97719.1"/>
    </source>
</evidence>
<dbReference type="RefSeq" id="WP_093729018.1">
    <property type="nucleotide sequence ID" value="NZ_FMYW01000001.1"/>
</dbReference>
<dbReference type="Gene3D" id="3.40.50.300">
    <property type="entry name" value="P-loop containing nucleotide triphosphate hydrolases"/>
    <property type="match status" value="1"/>
</dbReference>
<dbReference type="PROSITE" id="PS50893">
    <property type="entry name" value="ABC_TRANSPORTER_2"/>
    <property type="match status" value="1"/>
</dbReference>
<protein>
    <submittedName>
        <fullName evidence="5">Iron(III) transport system ATP-binding protein</fullName>
    </submittedName>
</protein>
<dbReference type="GO" id="GO:0043190">
    <property type="term" value="C:ATP-binding cassette (ABC) transporter complex"/>
    <property type="evidence" value="ECO:0007669"/>
    <property type="project" value="InterPro"/>
</dbReference>
<name>A0A1G6HTV4_9FIRM</name>
<organism evidence="5 6">
    <name type="scientific">Succiniclasticum ruminis</name>
    <dbReference type="NCBI Taxonomy" id="40841"/>
    <lineage>
        <taxon>Bacteria</taxon>
        <taxon>Bacillati</taxon>
        <taxon>Bacillota</taxon>
        <taxon>Negativicutes</taxon>
        <taxon>Acidaminococcales</taxon>
        <taxon>Acidaminococcaceae</taxon>
        <taxon>Succiniclasticum</taxon>
    </lineage>
</organism>
<evidence type="ECO:0000313" key="6">
    <source>
        <dbReference type="Proteomes" id="UP000198943"/>
    </source>
</evidence>
<dbReference type="SUPFAM" id="SSF50331">
    <property type="entry name" value="MOP-like"/>
    <property type="match status" value="1"/>
</dbReference>
<keyword evidence="6" id="KW-1185">Reference proteome</keyword>
<dbReference type="FunFam" id="3.40.50.300:FF:000042">
    <property type="entry name" value="Maltose/maltodextrin ABC transporter, ATP-binding protein"/>
    <property type="match status" value="1"/>
</dbReference>
<evidence type="ECO:0000259" key="4">
    <source>
        <dbReference type="PROSITE" id="PS50893"/>
    </source>
</evidence>